<dbReference type="Proteomes" id="UP000006556">
    <property type="component" value="Chromosome"/>
</dbReference>
<accession>A5D1W8</accession>
<gene>
    <name evidence="1" type="ordered locus">PTH_1592</name>
</gene>
<sequence length="40" mass="4807">MRLRPGLKKLPVFLFKRYLNAPRFLKCFLNNKCRAGLNRL</sequence>
<protein>
    <submittedName>
        <fullName evidence="1">Uncharacterized protein</fullName>
    </submittedName>
</protein>
<dbReference type="STRING" id="370438.PTH_1592"/>
<proteinExistence type="predicted"/>
<keyword evidence="2" id="KW-1185">Reference proteome</keyword>
<dbReference type="AlphaFoldDB" id="A5D1W8"/>
<name>A5D1W8_PELTS</name>
<dbReference type="EMBL" id="AP009389">
    <property type="protein sequence ID" value="BAF59773.1"/>
    <property type="molecule type" value="Genomic_DNA"/>
</dbReference>
<organism evidence="1 2">
    <name type="scientific">Pelotomaculum thermopropionicum (strain DSM 13744 / JCM 10971 / SI)</name>
    <dbReference type="NCBI Taxonomy" id="370438"/>
    <lineage>
        <taxon>Bacteria</taxon>
        <taxon>Bacillati</taxon>
        <taxon>Bacillota</taxon>
        <taxon>Clostridia</taxon>
        <taxon>Eubacteriales</taxon>
        <taxon>Desulfotomaculaceae</taxon>
        <taxon>Pelotomaculum</taxon>
    </lineage>
</organism>
<dbReference type="HOGENOM" id="CLU_3293892_0_0_9"/>
<evidence type="ECO:0000313" key="1">
    <source>
        <dbReference type="EMBL" id="BAF59773.1"/>
    </source>
</evidence>
<evidence type="ECO:0000313" key="2">
    <source>
        <dbReference type="Proteomes" id="UP000006556"/>
    </source>
</evidence>
<reference evidence="2" key="1">
    <citation type="journal article" date="2008" name="Genome Res.">
        <title>The genome of Pelotomaculum thermopropionicum reveals niche-associated evolution in anaerobic microbiota.</title>
        <authorList>
            <person name="Kosaka T."/>
            <person name="Kato S."/>
            <person name="Shimoyama T."/>
            <person name="Ishii S."/>
            <person name="Abe T."/>
            <person name="Watanabe K."/>
        </authorList>
    </citation>
    <scope>NUCLEOTIDE SEQUENCE [LARGE SCALE GENOMIC DNA]</scope>
    <source>
        <strain evidence="2">DSM 13744 / JCM 10971 / SI</strain>
    </source>
</reference>
<dbReference type="KEGG" id="pth:PTH_1592"/>